<dbReference type="EMBL" id="PRFA01000055">
    <property type="protein sequence ID" value="PWU89893.1"/>
    <property type="molecule type" value="Genomic_DNA"/>
</dbReference>
<dbReference type="VEuPathDB" id="TriTrypDB:TcCLB.508839.70"/>
<dbReference type="VEuPathDB" id="TriTrypDB:TcCLB.511381.60"/>
<gene>
    <name evidence="2" type="ORF">C4B63_55g246c</name>
</gene>
<feature type="compositionally biased region" description="Low complexity" evidence="1">
    <location>
        <begin position="22"/>
        <end position="33"/>
    </location>
</feature>
<dbReference type="InterPro" id="IPR010920">
    <property type="entry name" value="LSM_dom_sf"/>
</dbReference>
<dbReference type="Gene3D" id="2.30.30.100">
    <property type="match status" value="1"/>
</dbReference>
<protein>
    <recommendedName>
        <fullName evidence="4">LSM domain-containing protein</fullName>
    </recommendedName>
</protein>
<dbReference type="VEuPathDB" id="TriTrypDB:C4B63_55g246c"/>
<dbReference type="VEuPathDB" id="TriTrypDB:TcBrA4_0005790"/>
<reference evidence="2 3" key="1">
    <citation type="journal article" date="2018" name="Microb. Genom.">
        <title>Expanding an expanded genome: long-read sequencing of Trypanosoma cruzi.</title>
        <authorList>
            <person name="Berna L."/>
            <person name="Rodriguez M."/>
            <person name="Chiribao M.L."/>
            <person name="Parodi-Talice A."/>
            <person name="Pita S."/>
            <person name="Rijo G."/>
            <person name="Alvarez-Valin F."/>
            <person name="Robello C."/>
        </authorList>
    </citation>
    <scope>NUCLEOTIDE SEQUENCE [LARGE SCALE GENOMIC DNA]</scope>
    <source>
        <strain evidence="2 3">Dm28c</strain>
    </source>
</reference>
<evidence type="ECO:0000313" key="3">
    <source>
        <dbReference type="Proteomes" id="UP000246121"/>
    </source>
</evidence>
<comment type="caution">
    <text evidence="2">The sequence shown here is derived from an EMBL/GenBank/DDBJ whole genome shotgun (WGS) entry which is preliminary data.</text>
</comment>
<dbReference type="VEuPathDB" id="TriTrypDB:TcCL_NonESM03903"/>
<name>A0A2V2V6F0_TRYCR</name>
<evidence type="ECO:0000313" key="2">
    <source>
        <dbReference type="EMBL" id="PWU89893.1"/>
    </source>
</evidence>
<dbReference type="VEuPathDB" id="TriTrypDB:TcG_02139"/>
<dbReference type="AlphaFoldDB" id="A0A2V2V6F0"/>
<dbReference type="VEuPathDB" id="TriTrypDB:BCY84_15994"/>
<dbReference type="SUPFAM" id="SSF50182">
    <property type="entry name" value="Sm-like ribonucleoproteins"/>
    <property type="match status" value="1"/>
</dbReference>
<dbReference type="VEuPathDB" id="TriTrypDB:TcYC6_0055590"/>
<sequence>MANHKAAGNKKNSKGEVELAPQQGRSLQQRGGQKLPESSKAAEKALTHPFLGRELRVELVDRRILVGTLIAYMGLGDLLLQNAVEQRRYADGELSWRPLNLVAIPLKHVTAMHRRLPDCEPITFVEG</sequence>
<organism evidence="2 3">
    <name type="scientific">Trypanosoma cruzi</name>
    <dbReference type="NCBI Taxonomy" id="5693"/>
    <lineage>
        <taxon>Eukaryota</taxon>
        <taxon>Discoba</taxon>
        <taxon>Euglenozoa</taxon>
        <taxon>Kinetoplastea</taxon>
        <taxon>Metakinetoplastina</taxon>
        <taxon>Trypanosomatida</taxon>
        <taxon>Trypanosomatidae</taxon>
        <taxon>Trypanosoma</taxon>
        <taxon>Schizotrypanum</taxon>
    </lineage>
</organism>
<dbReference type="Proteomes" id="UP000246121">
    <property type="component" value="Unassembled WGS sequence"/>
</dbReference>
<dbReference type="VEuPathDB" id="TriTrypDB:C3747_6g413"/>
<feature type="region of interest" description="Disordered" evidence="1">
    <location>
        <begin position="1"/>
        <end position="43"/>
    </location>
</feature>
<evidence type="ECO:0008006" key="4">
    <source>
        <dbReference type="Google" id="ProtNLM"/>
    </source>
</evidence>
<proteinExistence type="predicted"/>
<accession>A0A2V2V6F0</accession>
<evidence type="ECO:0000256" key="1">
    <source>
        <dbReference type="SAM" id="MobiDB-lite"/>
    </source>
</evidence>